<dbReference type="HOGENOM" id="CLU_746590_0_0_1"/>
<proteinExistence type="predicted"/>
<dbReference type="Proteomes" id="UP000030746">
    <property type="component" value="Unassembled WGS sequence"/>
</dbReference>
<reference evidence="2 3" key="1">
    <citation type="journal article" date="2013" name="Nature">
        <title>Insights into bilaterian evolution from three spiralian genomes.</title>
        <authorList>
            <person name="Simakov O."/>
            <person name="Marletaz F."/>
            <person name="Cho S.J."/>
            <person name="Edsinger-Gonzales E."/>
            <person name="Havlak P."/>
            <person name="Hellsten U."/>
            <person name="Kuo D.H."/>
            <person name="Larsson T."/>
            <person name="Lv J."/>
            <person name="Arendt D."/>
            <person name="Savage R."/>
            <person name="Osoegawa K."/>
            <person name="de Jong P."/>
            <person name="Grimwood J."/>
            <person name="Chapman J.A."/>
            <person name="Shapiro H."/>
            <person name="Aerts A."/>
            <person name="Otillar R.P."/>
            <person name="Terry A.Y."/>
            <person name="Boore J.L."/>
            <person name="Grigoriev I.V."/>
            <person name="Lindberg D.R."/>
            <person name="Seaver E.C."/>
            <person name="Weisblat D.A."/>
            <person name="Putnam N.H."/>
            <person name="Rokhsar D.S."/>
        </authorList>
    </citation>
    <scope>NUCLEOTIDE SEQUENCE [LARGE SCALE GENOMIC DNA]</scope>
</reference>
<name>V4BVS3_LOTGI</name>
<protein>
    <submittedName>
        <fullName evidence="2">Uncharacterized protein</fullName>
    </submittedName>
</protein>
<dbReference type="OMA" id="FIKCKAT"/>
<evidence type="ECO:0000313" key="2">
    <source>
        <dbReference type="EMBL" id="ESO93134.1"/>
    </source>
</evidence>
<feature type="region of interest" description="Disordered" evidence="1">
    <location>
        <begin position="351"/>
        <end position="371"/>
    </location>
</feature>
<accession>V4BVS3</accession>
<dbReference type="RefSeq" id="XP_009056333.1">
    <property type="nucleotide sequence ID" value="XM_009058085.1"/>
</dbReference>
<dbReference type="KEGG" id="lgi:LOTGIDRAFT_162162"/>
<organism evidence="2 3">
    <name type="scientific">Lottia gigantea</name>
    <name type="common">Giant owl limpet</name>
    <dbReference type="NCBI Taxonomy" id="225164"/>
    <lineage>
        <taxon>Eukaryota</taxon>
        <taxon>Metazoa</taxon>
        <taxon>Spiralia</taxon>
        <taxon>Lophotrochozoa</taxon>
        <taxon>Mollusca</taxon>
        <taxon>Gastropoda</taxon>
        <taxon>Patellogastropoda</taxon>
        <taxon>Lottioidea</taxon>
        <taxon>Lottiidae</taxon>
        <taxon>Lottia</taxon>
    </lineage>
</organism>
<sequence length="371" mass="42173">MTVEVSHKPLSFGQSLNDPRCPPSIPLSSSPILRQHIVHMIKTSSNHQRTTDGGNVRKPFRVFPENKENKFERKPELLDISRTPVPGLRKDQPTRTVNQRGALEKQNSFASTGIRRLQFRPQCENTNLSLKDRFNTNLNVSASSKESSSNTSCEIKGCAITNSTNYVGTQKKRIEIHKKTQKFSASLSEFKRRLMRNQSKFYQNNEINTEQYKVDPIKASAPLQPQPPLTPRTLVSRASIRPALDEPKPRSFESSPEASPKPTYRLPMRDTTRHLHSVETYVLVQNPRERLRGRFDEPIALTMRNLMTHDKLLEEGERNKRDGGKGAANARIHRWLESVHNSSIRPSRTVRFNLTSSSSSSADDSDSDVSY</sequence>
<dbReference type="AlphaFoldDB" id="V4BVS3"/>
<dbReference type="GeneID" id="20238931"/>
<gene>
    <name evidence="2" type="ORF">LOTGIDRAFT_162162</name>
</gene>
<evidence type="ECO:0000313" key="3">
    <source>
        <dbReference type="Proteomes" id="UP000030746"/>
    </source>
</evidence>
<evidence type="ECO:0000256" key="1">
    <source>
        <dbReference type="SAM" id="MobiDB-lite"/>
    </source>
</evidence>
<dbReference type="OrthoDB" id="10609867at2759"/>
<dbReference type="EMBL" id="KB201977">
    <property type="protein sequence ID" value="ESO93134.1"/>
    <property type="molecule type" value="Genomic_DNA"/>
</dbReference>
<keyword evidence="3" id="KW-1185">Reference proteome</keyword>
<dbReference type="CTD" id="20238931"/>
<feature type="region of interest" description="Disordered" evidence="1">
    <location>
        <begin position="219"/>
        <end position="267"/>
    </location>
</feature>